<dbReference type="Proteomes" id="UP001628179">
    <property type="component" value="Unassembled WGS sequence"/>
</dbReference>
<keyword evidence="1" id="KW-0472">Membrane</keyword>
<sequence length="231" mass="26134">MERIRLGEAVECLLDNFALRAFSGAELHLNMDKQEMTSYLKASYESRELVNEIATANQQLAKLKAATHTVDEWVASYMGTGYYSDISHLIRLRLQDMTNELEDKTNDCRMMMDNMTLTMQTLWNHFTRQDNMTNLQLSHINTDLARANTGLSQEMKKDSSQMRSIALVTMIFLPISTVASIFSTTFFSWDITDGSVVSSKIWILFAFAVGLTGIVVGAWYFATRDSGHPLA</sequence>
<dbReference type="RefSeq" id="XP_070913630.1">
    <property type="nucleotide sequence ID" value="XM_071057529.1"/>
</dbReference>
<dbReference type="Gene3D" id="1.20.58.340">
    <property type="entry name" value="Magnesium transport protein CorA, transmembrane region"/>
    <property type="match status" value="1"/>
</dbReference>
<keyword evidence="1" id="KW-0812">Transmembrane</keyword>
<feature type="transmembrane region" description="Helical" evidence="1">
    <location>
        <begin position="201"/>
        <end position="222"/>
    </location>
</feature>
<comment type="caution">
    <text evidence="2">The sequence shown here is derived from an EMBL/GenBank/DDBJ whole genome shotgun (WGS) entry which is preliminary data.</text>
</comment>
<organism evidence="2 3">
    <name type="scientific">Madurella fahalii</name>
    <dbReference type="NCBI Taxonomy" id="1157608"/>
    <lineage>
        <taxon>Eukaryota</taxon>
        <taxon>Fungi</taxon>
        <taxon>Dikarya</taxon>
        <taxon>Ascomycota</taxon>
        <taxon>Pezizomycotina</taxon>
        <taxon>Sordariomycetes</taxon>
        <taxon>Sordariomycetidae</taxon>
        <taxon>Sordariales</taxon>
        <taxon>Sordariales incertae sedis</taxon>
        <taxon>Madurella</taxon>
    </lineage>
</organism>
<dbReference type="GeneID" id="98172852"/>
<evidence type="ECO:0000256" key="1">
    <source>
        <dbReference type="SAM" id="Phobius"/>
    </source>
</evidence>
<evidence type="ECO:0000313" key="3">
    <source>
        <dbReference type="Proteomes" id="UP001628179"/>
    </source>
</evidence>
<proteinExistence type="predicted"/>
<keyword evidence="3" id="KW-1185">Reference proteome</keyword>
<name>A0ABQ0G2E1_9PEZI</name>
<accession>A0ABQ0G2E1</accession>
<protein>
    <submittedName>
        <fullName evidence="2">Uncharacterized protein</fullName>
    </submittedName>
</protein>
<evidence type="ECO:0000313" key="2">
    <source>
        <dbReference type="EMBL" id="GAB1311897.1"/>
    </source>
</evidence>
<reference evidence="2 3" key="1">
    <citation type="submission" date="2024-09" db="EMBL/GenBank/DDBJ databases">
        <title>Itraconazole resistance in Madurella fahalii resulting from another homologue of gene encoding cytochrome P450 14-alpha sterol demethylase (CYP51).</title>
        <authorList>
            <person name="Yoshioka I."/>
            <person name="Fahal A.H."/>
            <person name="Kaneko S."/>
            <person name="Yaguchi T."/>
        </authorList>
    </citation>
    <scope>NUCLEOTIDE SEQUENCE [LARGE SCALE GENOMIC DNA]</scope>
    <source>
        <strain evidence="2 3">IFM 68171</strain>
    </source>
</reference>
<keyword evidence="1" id="KW-1133">Transmembrane helix</keyword>
<dbReference type="EMBL" id="BAAFSV010000001">
    <property type="protein sequence ID" value="GAB1311897.1"/>
    <property type="molecule type" value="Genomic_DNA"/>
</dbReference>
<gene>
    <name evidence="2" type="ORF">MFIFM68171_02107</name>
</gene>
<feature type="transmembrane region" description="Helical" evidence="1">
    <location>
        <begin position="165"/>
        <end position="189"/>
    </location>
</feature>